<evidence type="ECO:0000259" key="6">
    <source>
        <dbReference type="Pfam" id="PF08547"/>
    </source>
</evidence>
<comment type="similarity">
    <text evidence="2">Belongs to the CIA30 family.</text>
</comment>
<organism evidence="7 8">
    <name type="scientific">Caulochytrium protostelioides</name>
    <dbReference type="NCBI Taxonomy" id="1555241"/>
    <lineage>
        <taxon>Eukaryota</taxon>
        <taxon>Fungi</taxon>
        <taxon>Fungi incertae sedis</taxon>
        <taxon>Chytridiomycota</taxon>
        <taxon>Chytridiomycota incertae sedis</taxon>
        <taxon>Chytridiomycetes</taxon>
        <taxon>Caulochytriales</taxon>
        <taxon>Caulochytriaceae</taxon>
        <taxon>Caulochytrium</taxon>
    </lineage>
</organism>
<dbReference type="Pfam" id="PF08547">
    <property type="entry name" value="CIA30"/>
    <property type="match status" value="1"/>
</dbReference>
<evidence type="ECO:0000256" key="4">
    <source>
        <dbReference type="ARBA" id="ARBA00023186"/>
    </source>
</evidence>
<dbReference type="InterPro" id="IPR039131">
    <property type="entry name" value="NDUFAF1"/>
</dbReference>
<dbReference type="EMBL" id="ML009283">
    <property type="protein sequence ID" value="RKO97403.1"/>
    <property type="molecule type" value="Genomic_DNA"/>
</dbReference>
<dbReference type="SUPFAM" id="SSF49785">
    <property type="entry name" value="Galactose-binding domain-like"/>
    <property type="match status" value="1"/>
</dbReference>
<evidence type="ECO:0000256" key="1">
    <source>
        <dbReference type="ARBA" id="ARBA00004173"/>
    </source>
</evidence>
<evidence type="ECO:0000313" key="8">
    <source>
        <dbReference type="Proteomes" id="UP000268535"/>
    </source>
</evidence>
<feature type="compositionally biased region" description="Polar residues" evidence="5">
    <location>
        <begin position="285"/>
        <end position="302"/>
    </location>
</feature>
<name>A0A4P9WYG5_9FUNG</name>
<dbReference type="InterPro" id="IPR013857">
    <property type="entry name" value="NADH-UbQ_OxRdtase-assoc_prot30"/>
</dbReference>
<proteinExistence type="inferred from homology"/>
<feature type="domain" description="NADH:ubiquinone oxidoreductase intermediate-associated protein 30" evidence="6">
    <location>
        <begin position="10"/>
        <end position="182"/>
    </location>
</feature>
<protein>
    <submittedName>
        <fullName evidence="7">CIA30-domain-containing protein</fullName>
    </submittedName>
</protein>
<dbReference type="GO" id="GO:0006120">
    <property type="term" value="P:mitochondrial electron transport, NADH to ubiquinone"/>
    <property type="evidence" value="ECO:0007669"/>
    <property type="project" value="TreeGrafter"/>
</dbReference>
<feature type="region of interest" description="Disordered" evidence="5">
    <location>
        <begin position="210"/>
        <end position="302"/>
    </location>
</feature>
<dbReference type="PANTHER" id="PTHR13194">
    <property type="entry name" value="COMPLEX I INTERMEDIATE-ASSOCIATED PROTEIN 30"/>
    <property type="match status" value="1"/>
</dbReference>
<dbReference type="GO" id="GO:0005739">
    <property type="term" value="C:mitochondrion"/>
    <property type="evidence" value="ECO:0007669"/>
    <property type="project" value="UniProtKB-SubCell"/>
</dbReference>
<dbReference type="GO" id="GO:0010257">
    <property type="term" value="P:NADH dehydrogenase complex assembly"/>
    <property type="evidence" value="ECO:0007669"/>
    <property type="project" value="TreeGrafter"/>
</dbReference>
<keyword evidence="3" id="KW-0496">Mitochondrion</keyword>
<dbReference type="PANTHER" id="PTHR13194:SF18">
    <property type="entry name" value="COMPLEX I INTERMEDIATE-ASSOCIATED PROTEIN 30, MITOCHONDRIAL"/>
    <property type="match status" value="1"/>
</dbReference>
<sequence length="302" mass="33404">MAWKKEMPMFTFRNEADLSEFRIGSDADIGGYTEAFWGLTPEQTALFWGTLSTKLPPQTPGLPNIAASGYAGVQSRERPLTMLHHPRYDTTLFRYLAIRARGDERQWFVNLQADSLFPTHLWQHRLYFKTPGEWETVLIPFRNFVLTNDGYVQKRQIPLDREKIKTVGFSILRQDGPFSLEVDWIKALNTPQTFGDFDVLSPNEYIDEHGHIHVRPGPAGLHRYTPTSRPDPLGSPSGTPPRAADPNRHQPSDAELPLGGAPSSSSSTATASSSTRMLACDGSGKPSSTTPLAGASSSHPAS</sequence>
<feature type="compositionally biased region" description="Low complexity" evidence="5">
    <location>
        <begin position="263"/>
        <end position="275"/>
    </location>
</feature>
<reference evidence="8" key="1">
    <citation type="journal article" date="2018" name="Nat. Microbiol.">
        <title>Leveraging single-cell genomics to expand the fungal tree of life.</title>
        <authorList>
            <person name="Ahrendt S.R."/>
            <person name="Quandt C.A."/>
            <person name="Ciobanu D."/>
            <person name="Clum A."/>
            <person name="Salamov A."/>
            <person name="Andreopoulos B."/>
            <person name="Cheng J.F."/>
            <person name="Woyke T."/>
            <person name="Pelin A."/>
            <person name="Henrissat B."/>
            <person name="Reynolds N.K."/>
            <person name="Benny G.L."/>
            <person name="Smith M.E."/>
            <person name="James T.Y."/>
            <person name="Grigoriev I.V."/>
        </authorList>
    </citation>
    <scope>NUCLEOTIDE SEQUENCE [LARGE SCALE GENOMIC DNA]</scope>
    <source>
        <strain evidence="8">ATCC 52028</strain>
    </source>
</reference>
<dbReference type="InterPro" id="IPR008979">
    <property type="entry name" value="Galactose-bd-like_sf"/>
</dbReference>
<evidence type="ECO:0000256" key="2">
    <source>
        <dbReference type="ARBA" id="ARBA00007884"/>
    </source>
</evidence>
<evidence type="ECO:0000256" key="3">
    <source>
        <dbReference type="ARBA" id="ARBA00023128"/>
    </source>
</evidence>
<dbReference type="GO" id="GO:0051082">
    <property type="term" value="F:unfolded protein binding"/>
    <property type="evidence" value="ECO:0007669"/>
    <property type="project" value="TreeGrafter"/>
</dbReference>
<gene>
    <name evidence="7" type="ORF">CAUPRSCDRAFT_6563</name>
</gene>
<evidence type="ECO:0000313" key="7">
    <source>
        <dbReference type="EMBL" id="RKO97403.1"/>
    </source>
</evidence>
<accession>A0A4P9WYG5</accession>
<dbReference type="AlphaFoldDB" id="A0A4P9WYG5"/>
<comment type="subcellular location">
    <subcellularLocation>
        <location evidence="1">Mitochondrion</location>
    </subcellularLocation>
</comment>
<evidence type="ECO:0000256" key="5">
    <source>
        <dbReference type="SAM" id="MobiDB-lite"/>
    </source>
</evidence>
<dbReference type="Proteomes" id="UP000268535">
    <property type="component" value="Unassembled WGS sequence"/>
</dbReference>
<keyword evidence="4" id="KW-0143">Chaperone</keyword>